<dbReference type="STRING" id="1051890.A0A3N4LLJ8"/>
<keyword evidence="3" id="KW-1185">Reference proteome</keyword>
<reference evidence="2 3" key="1">
    <citation type="journal article" date="2018" name="Nat. Ecol. Evol.">
        <title>Pezizomycetes genomes reveal the molecular basis of ectomycorrhizal truffle lifestyle.</title>
        <authorList>
            <person name="Murat C."/>
            <person name="Payen T."/>
            <person name="Noel B."/>
            <person name="Kuo A."/>
            <person name="Morin E."/>
            <person name="Chen J."/>
            <person name="Kohler A."/>
            <person name="Krizsan K."/>
            <person name="Balestrini R."/>
            <person name="Da Silva C."/>
            <person name="Montanini B."/>
            <person name="Hainaut M."/>
            <person name="Levati E."/>
            <person name="Barry K.W."/>
            <person name="Belfiori B."/>
            <person name="Cichocki N."/>
            <person name="Clum A."/>
            <person name="Dockter R.B."/>
            <person name="Fauchery L."/>
            <person name="Guy J."/>
            <person name="Iotti M."/>
            <person name="Le Tacon F."/>
            <person name="Lindquist E.A."/>
            <person name="Lipzen A."/>
            <person name="Malagnac F."/>
            <person name="Mello A."/>
            <person name="Molinier V."/>
            <person name="Miyauchi S."/>
            <person name="Poulain J."/>
            <person name="Riccioni C."/>
            <person name="Rubini A."/>
            <person name="Sitrit Y."/>
            <person name="Splivallo R."/>
            <person name="Traeger S."/>
            <person name="Wang M."/>
            <person name="Zifcakova L."/>
            <person name="Wipf D."/>
            <person name="Zambonelli A."/>
            <person name="Paolocci F."/>
            <person name="Nowrousian M."/>
            <person name="Ottonello S."/>
            <person name="Baldrian P."/>
            <person name="Spatafora J.W."/>
            <person name="Henrissat B."/>
            <person name="Nagy L.G."/>
            <person name="Aury J.M."/>
            <person name="Wincker P."/>
            <person name="Grigoriev I.V."/>
            <person name="Bonfante P."/>
            <person name="Martin F.M."/>
        </authorList>
    </citation>
    <scope>NUCLEOTIDE SEQUENCE [LARGE SCALE GENOMIC DNA]</scope>
    <source>
        <strain evidence="2 3">ATCC MYA-4762</strain>
    </source>
</reference>
<proteinExistence type="predicted"/>
<evidence type="ECO:0000313" key="3">
    <source>
        <dbReference type="Proteomes" id="UP000267821"/>
    </source>
</evidence>
<dbReference type="Gene3D" id="3.40.50.410">
    <property type="entry name" value="von Willebrand factor, type A domain"/>
    <property type="match status" value="1"/>
</dbReference>
<dbReference type="Proteomes" id="UP000267821">
    <property type="component" value="Unassembled WGS sequence"/>
</dbReference>
<evidence type="ECO:0000313" key="2">
    <source>
        <dbReference type="EMBL" id="RPB23764.1"/>
    </source>
</evidence>
<organism evidence="2 3">
    <name type="scientific">Terfezia boudieri ATCC MYA-4762</name>
    <dbReference type="NCBI Taxonomy" id="1051890"/>
    <lineage>
        <taxon>Eukaryota</taxon>
        <taxon>Fungi</taxon>
        <taxon>Dikarya</taxon>
        <taxon>Ascomycota</taxon>
        <taxon>Pezizomycotina</taxon>
        <taxon>Pezizomycetes</taxon>
        <taxon>Pezizales</taxon>
        <taxon>Pezizaceae</taxon>
        <taxon>Terfezia</taxon>
    </lineage>
</organism>
<dbReference type="SUPFAM" id="SSF53300">
    <property type="entry name" value="vWA-like"/>
    <property type="match status" value="1"/>
</dbReference>
<dbReference type="PANTHER" id="PTHR34706:SF1">
    <property type="entry name" value="VWFA DOMAIN-CONTAINING PROTEIN"/>
    <property type="match status" value="1"/>
</dbReference>
<evidence type="ECO:0000259" key="1">
    <source>
        <dbReference type="PROSITE" id="PS50234"/>
    </source>
</evidence>
<name>A0A3N4LLJ8_9PEZI</name>
<dbReference type="PROSITE" id="PS50234">
    <property type="entry name" value="VWFA"/>
    <property type="match status" value="1"/>
</dbReference>
<feature type="non-terminal residue" evidence="2">
    <location>
        <position position="216"/>
    </location>
</feature>
<accession>A0A3N4LLJ8</accession>
<feature type="non-terminal residue" evidence="2">
    <location>
        <position position="1"/>
    </location>
</feature>
<dbReference type="PANTHER" id="PTHR34706">
    <property type="entry name" value="SLR1338 PROTEIN"/>
    <property type="match status" value="1"/>
</dbReference>
<dbReference type="InterPro" id="IPR036465">
    <property type="entry name" value="vWFA_dom_sf"/>
</dbReference>
<feature type="domain" description="VWFA" evidence="1">
    <location>
        <begin position="11"/>
        <end position="157"/>
    </location>
</feature>
<dbReference type="InParanoid" id="A0A3N4LLJ8"/>
<sequence>EDYLSILKNFDTIFLIDDSPSMQYESRWDDTAAALASISEIATKYDSDGIDIHFLNSPEKDATGVRSPEKVLEIFRSGRPREGGSTPLGSRLDGILRGYLDRYARAREKLVKPLNVVVLTDGDATDDPESVIVSVARELDRLNAPLAQVGIQMFQVGGDPEAEEFLRGLDDDLVAVYGVRDMVDTTPYRGAGEGNFTGEEMLKVLVGAVNRRVDRR</sequence>
<dbReference type="InterPro" id="IPR002035">
    <property type="entry name" value="VWF_A"/>
</dbReference>
<dbReference type="Pfam" id="PF00092">
    <property type="entry name" value="VWA"/>
    <property type="match status" value="1"/>
</dbReference>
<dbReference type="EMBL" id="ML121544">
    <property type="protein sequence ID" value="RPB23764.1"/>
    <property type="molecule type" value="Genomic_DNA"/>
</dbReference>
<gene>
    <name evidence="2" type="ORF">L211DRAFT_747184</name>
</gene>
<dbReference type="OrthoDB" id="2142040at2759"/>
<dbReference type="AlphaFoldDB" id="A0A3N4LLJ8"/>
<protein>
    <recommendedName>
        <fullName evidence="1">VWFA domain-containing protein</fullName>
    </recommendedName>
</protein>